<reference evidence="1 2" key="1">
    <citation type="submission" date="2016-07" db="EMBL/GenBank/DDBJ databases">
        <authorList>
            <consortium name="Pathogen Informatics"/>
        </authorList>
    </citation>
    <scope>NUCLEOTIDE SEQUENCE [LARGE SCALE GENOMIC DNA]</scope>
</reference>
<protein>
    <submittedName>
        <fullName evidence="1">Vir protein, putative</fullName>
    </submittedName>
</protein>
<dbReference type="EMBL" id="FLYH01000095">
    <property type="protein sequence ID" value="SCA59831.1"/>
    <property type="molecule type" value="Genomic_DNA"/>
</dbReference>
<name>A0A1G4E2Q8_PLAVI</name>
<evidence type="ECO:0000313" key="1">
    <source>
        <dbReference type="EMBL" id="SCA59831.1"/>
    </source>
</evidence>
<dbReference type="VEuPathDB" id="PlasmoDB:PVW1_140005000"/>
<accession>A0A1G4E2Q8</accession>
<sequence length="341" mass="39573">MGGTTFWEGLEGQLNILSIGLPLDSFYNNLNFNDKDLESFYSECESLYSKNKYFKHKRLCSILLRFLKVSSTITENINSAYDDCILFNYWMYGELSKKHINKDSNNLVHAFAELQSIWNSLIENESNKSYYDKCKPDFDIPKQDDWKQRRDLYDYCVNYELLKREIPLYKENCKQYYAYIKGKTHLYEHFKTRCRSKYKNQCPEFYSRCKDYDPVIVLRDLSCYDDMQKEEAAAAKEILSVEAHPKLPAGDTLSSDVSRLKKDSSPPVSKAGDILLGVVVTTMTSGALYKFTPLGRMLRNGLGRNNNIRNLNGADNGLFDYTSEIFNPYSGEEHYIGYHPA</sequence>
<dbReference type="AlphaFoldDB" id="A0A1G4E2Q8"/>
<dbReference type="Proteomes" id="UP000196402">
    <property type="component" value="Unassembled WGS sequence"/>
</dbReference>
<dbReference type="Pfam" id="PF05795">
    <property type="entry name" value="Plasmodium_Vir"/>
    <property type="match status" value="2"/>
</dbReference>
<dbReference type="VEuPathDB" id="PlasmoDB:PVP01_0003690"/>
<dbReference type="InterPro" id="IPR008780">
    <property type="entry name" value="Plasmodium_Vir"/>
</dbReference>
<gene>
    <name evidence="1" type="ORF">PVT01_000046000</name>
</gene>
<proteinExistence type="predicted"/>
<dbReference type="VEuPathDB" id="PlasmoDB:PVX_061190"/>
<organism evidence="1 2">
    <name type="scientific">Plasmodium vivax</name>
    <name type="common">malaria parasite P. vivax</name>
    <dbReference type="NCBI Taxonomy" id="5855"/>
    <lineage>
        <taxon>Eukaryota</taxon>
        <taxon>Sar</taxon>
        <taxon>Alveolata</taxon>
        <taxon>Apicomplexa</taxon>
        <taxon>Aconoidasida</taxon>
        <taxon>Haemosporida</taxon>
        <taxon>Plasmodiidae</taxon>
        <taxon>Plasmodium</taxon>
        <taxon>Plasmodium (Plasmodium)</taxon>
    </lineage>
</organism>
<dbReference type="VEuPathDB" id="PlasmoDB:PVPAM_050006900"/>
<evidence type="ECO:0000313" key="2">
    <source>
        <dbReference type="Proteomes" id="UP000196402"/>
    </source>
</evidence>